<evidence type="ECO:0000313" key="4">
    <source>
        <dbReference type="Proteomes" id="UP000232149"/>
    </source>
</evidence>
<keyword evidence="4" id="KW-1185">Reference proteome</keyword>
<dbReference type="Proteomes" id="UP000232188">
    <property type="component" value="Unassembled WGS sequence"/>
</dbReference>
<evidence type="ECO:0000313" key="2">
    <source>
        <dbReference type="EMBL" id="PJZ53762.1"/>
    </source>
</evidence>
<evidence type="ECO:0000313" key="5">
    <source>
        <dbReference type="Proteomes" id="UP000232188"/>
    </source>
</evidence>
<dbReference type="InterPro" id="IPR032315">
    <property type="entry name" value="DUF4846"/>
</dbReference>
<dbReference type="EMBL" id="NPDU01000033">
    <property type="protein sequence ID" value="PJZ61423.1"/>
    <property type="molecule type" value="Genomic_DNA"/>
</dbReference>
<sequence>MKFFSILLHFGMIVVGPWIVIGGLFFLSSCLEADSKWEKIGEIQTPEGSSRISYPKDSFSSFVRSLPLKSESTLLTFQKQNIIRRYDSLAVLKLPLLFQEDLEQCADFTMRIWAEYHKQKNLLNRFYLFDYNGRKKQFRESGMSYVSFLRKSFISSNSYSLKKGGMNIEETDLRPGDLFVQNETGGIGHVSMVLDAAENPNGEKFFLIGFSFMPAQEMHIEKAPKKFGSQGWFTYKGFLKHLEEFYPYGNPVLRRFPET</sequence>
<keyword evidence="1" id="KW-0812">Transmembrane</keyword>
<gene>
    <name evidence="3" type="ORF">CH376_13510</name>
    <name evidence="2" type="ORF">CH380_08365</name>
</gene>
<accession>A0A2M9YQG4</accession>
<evidence type="ECO:0000256" key="1">
    <source>
        <dbReference type="SAM" id="Phobius"/>
    </source>
</evidence>
<dbReference type="EMBL" id="NPDV01000006">
    <property type="protein sequence ID" value="PJZ53762.1"/>
    <property type="molecule type" value="Genomic_DNA"/>
</dbReference>
<keyword evidence="1" id="KW-1133">Transmembrane helix</keyword>
<protein>
    <recommendedName>
        <fullName evidence="6">Lipoprotein</fullName>
    </recommendedName>
</protein>
<name>A0A2M9YQG4_9LEPT</name>
<dbReference type="AlphaFoldDB" id="A0A2M9YQG4"/>
<comment type="caution">
    <text evidence="2">The sequence shown here is derived from an EMBL/GenBank/DDBJ whole genome shotgun (WGS) entry which is preliminary data.</text>
</comment>
<keyword evidence="1" id="KW-0472">Membrane</keyword>
<organism evidence="2 5">
    <name type="scientific">Leptospira adleri</name>
    <dbReference type="NCBI Taxonomy" id="2023186"/>
    <lineage>
        <taxon>Bacteria</taxon>
        <taxon>Pseudomonadati</taxon>
        <taxon>Spirochaetota</taxon>
        <taxon>Spirochaetia</taxon>
        <taxon>Leptospirales</taxon>
        <taxon>Leptospiraceae</taxon>
        <taxon>Leptospira</taxon>
    </lineage>
</organism>
<dbReference type="PROSITE" id="PS51257">
    <property type="entry name" value="PROKAR_LIPOPROTEIN"/>
    <property type="match status" value="1"/>
</dbReference>
<proteinExistence type="predicted"/>
<dbReference type="Proteomes" id="UP000232149">
    <property type="component" value="Unassembled WGS sequence"/>
</dbReference>
<evidence type="ECO:0000313" key="3">
    <source>
        <dbReference type="EMBL" id="PJZ61423.1"/>
    </source>
</evidence>
<feature type="transmembrane region" description="Helical" evidence="1">
    <location>
        <begin position="6"/>
        <end position="27"/>
    </location>
</feature>
<dbReference type="Pfam" id="PF16138">
    <property type="entry name" value="DUF4846"/>
    <property type="match status" value="1"/>
</dbReference>
<reference evidence="4 5" key="1">
    <citation type="submission" date="2017-07" db="EMBL/GenBank/DDBJ databases">
        <title>Leptospira spp. isolated from tropical soils.</title>
        <authorList>
            <person name="Thibeaux R."/>
            <person name="Iraola G."/>
            <person name="Ferres I."/>
            <person name="Bierque E."/>
            <person name="Girault D."/>
            <person name="Soupe-Gilbert M.-E."/>
            <person name="Picardeau M."/>
            <person name="Goarant C."/>
        </authorList>
    </citation>
    <scope>NUCLEOTIDE SEQUENCE [LARGE SCALE GENOMIC DNA]</scope>
    <source>
        <strain evidence="2 5">FH2-B-C1</strain>
        <strain evidence="3 4">FH2-B-D1</strain>
    </source>
</reference>
<evidence type="ECO:0008006" key="6">
    <source>
        <dbReference type="Google" id="ProtNLM"/>
    </source>
</evidence>